<name>A0ABM0JBS5_APLCA</name>
<dbReference type="GeneID" id="101847696"/>
<evidence type="ECO:0000256" key="1">
    <source>
        <dbReference type="SAM" id="Phobius"/>
    </source>
</evidence>
<keyword evidence="1" id="KW-0812">Transmembrane</keyword>
<protein>
    <submittedName>
        <fullName evidence="3">Uncharacterized protein LOC101847696</fullName>
    </submittedName>
</protein>
<reference evidence="3" key="1">
    <citation type="submission" date="2025-08" db="UniProtKB">
        <authorList>
            <consortium name="RefSeq"/>
        </authorList>
    </citation>
    <scope>IDENTIFICATION</scope>
</reference>
<dbReference type="Gene3D" id="1.10.437.10">
    <property type="entry name" value="Blc2-like"/>
    <property type="match status" value="1"/>
</dbReference>
<evidence type="ECO:0000313" key="3">
    <source>
        <dbReference type="RefSeq" id="XP_005090024.2"/>
    </source>
</evidence>
<organism evidence="2 3">
    <name type="scientific">Aplysia californica</name>
    <name type="common">California sea hare</name>
    <dbReference type="NCBI Taxonomy" id="6500"/>
    <lineage>
        <taxon>Eukaryota</taxon>
        <taxon>Metazoa</taxon>
        <taxon>Spiralia</taxon>
        <taxon>Lophotrochozoa</taxon>
        <taxon>Mollusca</taxon>
        <taxon>Gastropoda</taxon>
        <taxon>Heterobranchia</taxon>
        <taxon>Euthyneura</taxon>
        <taxon>Tectipleura</taxon>
        <taxon>Aplysiida</taxon>
        <taxon>Aplysioidea</taxon>
        <taxon>Aplysiidae</taxon>
        <taxon>Aplysia</taxon>
    </lineage>
</organism>
<dbReference type="RefSeq" id="XP_005090024.2">
    <property type="nucleotide sequence ID" value="XM_005089967.3"/>
</dbReference>
<sequence length="191" mass="20930">MALDTLGNSALPNAFRFFSQFIDNVADTEAPQVSGQLQNFMGRFDTTIPPELQSTARNLKAIARAFANSEYREQVRQQAVEISNNLSANSLFDILRMILTVTDTRQLAEHIVVAFYFLFDILCRMASRSWGQLRQAFDWCYEGIRGVVDPLVENAGGWGSVFQSVAAGGIFTIIAGMVVGGAVVLGRLIAG</sequence>
<keyword evidence="1" id="KW-1133">Transmembrane helix</keyword>
<keyword evidence="2" id="KW-1185">Reference proteome</keyword>
<dbReference type="Proteomes" id="UP000694888">
    <property type="component" value="Unplaced"/>
</dbReference>
<proteinExistence type="predicted"/>
<dbReference type="InterPro" id="IPR036834">
    <property type="entry name" value="Bcl-2-like_sf"/>
</dbReference>
<feature type="transmembrane region" description="Helical" evidence="1">
    <location>
        <begin position="165"/>
        <end position="190"/>
    </location>
</feature>
<keyword evidence="1" id="KW-0472">Membrane</keyword>
<evidence type="ECO:0000313" key="2">
    <source>
        <dbReference type="Proteomes" id="UP000694888"/>
    </source>
</evidence>
<accession>A0ABM0JBS5</accession>
<gene>
    <name evidence="3" type="primary">LOC101847696</name>
</gene>